<reference evidence="2" key="1">
    <citation type="submission" date="2020-08" db="EMBL/GenBank/DDBJ databases">
        <title>Multicomponent nature underlies the extraordinary mechanical properties of spider dragline silk.</title>
        <authorList>
            <person name="Kono N."/>
            <person name="Nakamura H."/>
            <person name="Mori M."/>
            <person name="Yoshida Y."/>
            <person name="Ohtoshi R."/>
            <person name="Malay A.D."/>
            <person name="Moran D.A.P."/>
            <person name="Tomita M."/>
            <person name="Numata K."/>
            <person name="Arakawa K."/>
        </authorList>
    </citation>
    <scope>NUCLEOTIDE SEQUENCE</scope>
</reference>
<organism evidence="2 3">
    <name type="scientific">Nephila pilipes</name>
    <name type="common">Giant wood spider</name>
    <name type="synonym">Nephila maculata</name>
    <dbReference type="NCBI Taxonomy" id="299642"/>
    <lineage>
        <taxon>Eukaryota</taxon>
        <taxon>Metazoa</taxon>
        <taxon>Ecdysozoa</taxon>
        <taxon>Arthropoda</taxon>
        <taxon>Chelicerata</taxon>
        <taxon>Arachnida</taxon>
        <taxon>Araneae</taxon>
        <taxon>Araneomorphae</taxon>
        <taxon>Entelegynae</taxon>
        <taxon>Araneoidea</taxon>
        <taxon>Nephilidae</taxon>
        <taxon>Nephila</taxon>
    </lineage>
</organism>
<dbReference type="Proteomes" id="UP000887013">
    <property type="component" value="Unassembled WGS sequence"/>
</dbReference>
<keyword evidence="3" id="KW-1185">Reference proteome</keyword>
<comment type="caution">
    <text evidence="2">The sequence shown here is derived from an EMBL/GenBank/DDBJ whole genome shotgun (WGS) entry which is preliminary data.</text>
</comment>
<name>A0A8X6Q0Q1_NEPPI</name>
<proteinExistence type="predicted"/>
<evidence type="ECO:0000313" key="2">
    <source>
        <dbReference type="EMBL" id="GFU00065.1"/>
    </source>
</evidence>
<gene>
    <name evidence="2" type="ORF">NPIL_367511</name>
</gene>
<dbReference type="EMBL" id="BMAW01076134">
    <property type="protein sequence ID" value="GFU00065.1"/>
    <property type="molecule type" value="Genomic_DNA"/>
</dbReference>
<sequence>MRKDSPEGQGSRPPSGVPRATLLSNKREQWLTGYSTINVIIWHSHRMFTCRMMLKNPESLQEHRVYSWSLLVFLFFSLPSILDRTINPTLRKTKTSWDEKHN</sequence>
<dbReference type="AlphaFoldDB" id="A0A8X6Q0Q1"/>
<accession>A0A8X6Q0Q1</accession>
<feature type="region of interest" description="Disordered" evidence="1">
    <location>
        <begin position="1"/>
        <end position="20"/>
    </location>
</feature>
<evidence type="ECO:0000256" key="1">
    <source>
        <dbReference type="SAM" id="MobiDB-lite"/>
    </source>
</evidence>
<evidence type="ECO:0000313" key="3">
    <source>
        <dbReference type="Proteomes" id="UP000887013"/>
    </source>
</evidence>
<protein>
    <submittedName>
        <fullName evidence="2">Uncharacterized protein</fullName>
    </submittedName>
</protein>